<feature type="compositionally biased region" description="Basic and acidic residues" evidence="2">
    <location>
        <begin position="424"/>
        <end position="436"/>
    </location>
</feature>
<dbReference type="RefSeq" id="XP_062794523.1">
    <property type="nucleotide sequence ID" value="XM_062938472.1"/>
</dbReference>
<feature type="compositionally biased region" description="Acidic residues" evidence="2">
    <location>
        <begin position="162"/>
        <end position="171"/>
    </location>
</feature>
<gene>
    <name evidence="4" type="ORF">IL334_006775</name>
</gene>
<feature type="region of interest" description="Disordered" evidence="2">
    <location>
        <begin position="420"/>
        <end position="512"/>
    </location>
</feature>
<feature type="compositionally biased region" description="Acidic residues" evidence="2">
    <location>
        <begin position="437"/>
        <end position="473"/>
    </location>
</feature>
<feature type="region of interest" description="Disordered" evidence="2">
    <location>
        <begin position="140"/>
        <end position="171"/>
    </location>
</feature>
<dbReference type="EMBL" id="CP141889">
    <property type="protein sequence ID" value="WRT69784.1"/>
    <property type="molecule type" value="Genomic_DNA"/>
</dbReference>
<accession>A0ABZ1D913</accession>
<feature type="region of interest" description="Disordered" evidence="2">
    <location>
        <begin position="280"/>
        <end position="300"/>
    </location>
</feature>
<evidence type="ECO:0000256" key="2">
    <source>
        <dbReference type="SAM" id="MobiDB-lite"/>
    </source>
</evidence>
<dbReference type="Pfam" id="PF05178">
    <property type="entry name" value="Kri1"/>
    <property type="match status" value="1"/>
</dbReference>
<keyword evidence="5" id="KW-1185">Reference proteome</keyword>
<feature type="region of interest" description="Disordered" evidence="2">
    <location>
        <begin position="1"/>
        <end position="40"/>
    </location>
</feature>
<feature type="compositionally biased region" description="Basic residues" evidence="2">
    <location>
        <begin position="488"/>
        <end position="500"/>
    </location>
</feature>
<feature type="domain" description="Kri1-like C-terminal" evidence="3">
    <location>
        <begin position="522"/>
        <end position="587"/>
    </location>
</feature>
<evidence type="ECO:0000259" key="3">
    <source>
        <dbReference type="Pfam" id="PF12936"/>
    </source>
</evidence>
<evidence type="ECO:0000313" key="4">
    <source>
        <dbReference type="EMBL" id="WRT69784.1"/>
    </source>
</evidence>
<feature type="compositionally biased region" description="Basic and acidic residues" evidence="2">
    <location>
        <begin position="606"/>
        <end position="632"/>
    </location>
</feature>
<dbReference type="InterPro" id="IPR024626">
    <property type="entry name" value="Kri1-like_C"/>
</dbReference>
<comment type="similarity">
    <text evidence="1">Belongs to the KRI1 family.</text>
</comment>
<evidence type="ECO:0000256" key="1">
    <source>
        <dbReference type="ARBA" id="ARBA00007473"/>
    </source>
</evidence>
<reference evidence="4 5" key="1">
    <citation type="submission" date="2024-01" db="EMBL/GenBank/DDBJ databases">
        <title>Comparative genomics of Cryptococcus and Kwoniella reveals pathogenesis evolution and contrasting modes of karyotype evolution via chromosome fusion or intercentromeric recombination.</title>
        <authorList>
            <person name="Coelho M.A."/>
            <person name="David-Palma M."/>
            <person name="Shea T."/>
            <person name="Bowers K."/>
            <person name="McGinley-Smith S."/>
            <person name="Mohammad A.W."/>
            <person name="Gnirke A."/>
            <person name="Yurkov A.M."/>
            <person name="Nowrousian M."/>
            <person name="Sun S."/>
            <person name="Cuomo C.A."/>
            <person name="Heitman J."/>
        </authorList>
    </citation>
    <scope>NUCLEOTIDE SEQUENCE [LARGE SCALE GENOMIC DNA]</scope>
    <source>
        <strain evidence="4">CBS 11374</strain>
    </source>
</reference>
<dbReference type="Pfam" id="PF12936">
    <property type="entry name" value="Kri1_C"/>
    <property type="match status" value="1"/>
</dbReference>
<feature type="compositionally biased region" description="Low complexity" evidence="2">
    <location>
        <begin position="16"/>
        <end position="30"/>
    </location>
</feature>
<sequence>MQASISRIKPIREALSGSESGSESDYSSSDVTEDEDGAELTPALDAAILRTLSKIKKKEGVYGTENVLQEELQRAQARAEAKGIKTGVTRKAEKPFLLQDYHRAKLLSGDNNDEDTEASTEPLTYVQSRRLMQEEAISAFQSLADGESDEEGDFIKKRDKNEGEEEQDDDEYRQFLLEMGGGEDEVRKILGMGDQPISGVFEASDIEDGKDQVASVSKVEKKEIVAKKKATKEKKAKKDDEFLMNYILNRGWIDRSDDHVPTYKEVVGNDVESEVEVDIMEKSKAGPSSHPWGELDEEDEFDDKADAFEAEYNFRFEEPGSSNILSHPRQIDSLVRRPDDARKSKRARKAERKAAERAAQEENKRSKKGSKRREMEKRMASLKADLAAEGVEGEVNWDSLEKVLDGEWNEGEWEKVVGGMLSRAGEKEDEDGKPTWDDDLGDAEYDEIDGQGEGYADEGMDVDIQYDQDEDDGPINMDADFVEEEPTKKKRKKDKKKKNRAVSPEIATPDDSNLTVADKAKAVKEAMEEYRALDHEDIIGDLPTKFKYTQAAPTSFGLTPVEILLATDEELNKVLSVKSIAPYKKGGIGMQGRGLGARVRELKDEVRKRRWGQEVKPWKENAPEHAARRDGGGDGGGEDGERKRSGKRKGKKERQKAVKSD</sequence>
<dbReference type="Proteomes" id="UP001329825">
    <property type="component" value="Chromosome 9"/>
</dbReference>
<feature type="compositionally biased region" description="Basic residues" evidence="2">
    <location>
        <begin position="644"/>
        <end position="654"/>
    </location>
</feature>
<dbReference type="PANTHER" id="PTHR14490:SF5">
    <property type="entry name" value="PROTEIN KRI1 HOMOLOG"/>
    <property type="match status" value="1"/>
</dbReference>
<feature type="region of interest" description="Disordered" evidence="2">
    <location>
        <begin position="319"/>
        <end position="391"/>
    </location>
</feature>
<evidence type="ECO:0000313" key="5">
    <source>
        <dbReference type="Proteomes" id="UP001329825"/>
    </source>
</evidence>
<feature type="compositionally biased region" description="Basic and acidic residues" evidence="2">
    <location>
        <begin position="352"/>
        <end position="364"/>
    </location>
</feature>
<dbReference type="InterPro" id="IPR018034">
    <property type="entry name" value="Kri1"/>
</dbReference>
<protein>
    <recommendedName>
        <fullName evidence="3">Kri1-like C-terminal domain-containing protein</fullName>
    </recommendedName>
</protein>
<dbReference type="GeneID" id="87958905"/>
<dbReference type="PANTHER" id="PTHR14490">
    <property type="entry name" value="ZINC FINGER, ZZ TYPE"/>
    <property type="match status" value="1"/>
</dbReference>
<name>A0ABZ1D913_9TREE</name>
<organism evidence="4 5">
    <name type="scientific">Kwoniella shivajii</name>
    <dbReference type="NCBI Taxonomy" id="564305"/>
    <lineage>
        <taxon>Eukaryota</taxon>
        <taxon>Fungi</taxon>
        <taxon>Dikarya</taxon>
        <taxon>Basidiomycota</taxon>
        <taxon>Agaricomycotina</taxon>
        <taxon>Tremellomycetes</taxon>
        <taxon>Tremellales</taxon>
        <taxon>Cryptococcaceae</taxon>
        <taxon>Kwoniella</taxon>
    </lineage>
</organism>
<proteinExistence type="inferred from homology"/>
<feature type="region of interest" description="Disordered" evidence="2">
    <location>
        <begin position="606"/>
        <end position="661"/>
    </location>
</feature>